<sequence>MELSRIRLQPRGMISGTNRAPNSGRQRSTACQRCNKRRTKCDGSIIGVPCSACQKSNNHDQCAPILSKRRRGPDGRYTLEPPSSSESLRSSADITVDNAMDNSMPFPPQSRAQEARSGSERASSSAQAVSPSSQLTVQPSVVGESWYASYVMRGYTPGHNSVHRPIGECNETVQDVTFATRTNEVSSNLSQPQDKPGLSDLPKPDMVDALIKAYFDRFHTFCPILSKRLFFTSIHEGNVSGTLLRSILFVASLHCDLEVLHRMGHSTRLDANHDLFTNASTSFDMDRDSTRLDMILSSYLLHYWFGNPTAYRDCHWWIAAAIRSAQCTGYHRSTSNSQLCSEQRSRWKRIWWCLYVRDRQIAISTGTPMVINDMDYDVEELVVEDLVDESAETAHGPNVLRALLTLAASSKYSVISNCLLLNSPSSYYAINLYQRLQRQCSKSRETKLVVDAATQIFNLVENSLLYWTPEHFPMIYVSALFSAMMALAVDGSSTAPRSDQMFVKIRRGLLALKQFEQVYNLARWIRNFFMDILNQSETGGGSRGDGQPVSPHGNENTTEMQAPEELAGHSHSQEEPAQVLAGAPSQEGEPVFVMSDLTLGNTTFMLGQDSSDASVDGGGFWPMYLANGVFSNTSSGDAMDFPQPDSTQYQAMYFLADLGIANVGSEPVYEG</sequence>
<dbReference type="PANTHER" id="PTHR47171">
    <property type="entry name" value="FARA-RELATED"/>
    <property type="match status" value="1"/>
</dbReference>
<dbReference type="CDD" id="cd00067">
    <property type="entry name" value="GAL4"/>
    <property type="match status" value="1"/>
</dbReference>
<dbReference type="PANTHER" id="PTHR47171:SF1">
    <property type="entry name" value="ZN(II)2CYS6 TRANSCRIPTION FACTOR (EUROFUNG)"/>
    <property type="match status" value="1"/>
</dbReference>
<feature type="compositionally biased region" description="Low complexity" evidence="7">
    <location>
        <begin position="120"/>
        <end position="134"/>
    </location>
</feature>
<dbReference type="Pfam" id="PF04082">
    <property type="entry name" value="Fungal_trans"/>
    <property type="match status" value="1"/>
</dbReference>
<dbReference type="PROSITE" id="PS50048">
    <property type="entry name" value="ZN2_CY6_FUNGAL_2"/>
    <property type="match status" value="1"/>
</dbReference>
<evidence type="ECO:0000259" key="8">
    <source>
        <dbReference type="PROSITE" id="PS50048"/>
    </source>
</evidence>
<keyword evidence="10" id="KW-1185">Reference proteome</keyword>
<feature type="region of interest" description="Disordered" evidence="7">
    <location>
        <begin position="1"/>
        <end position="28"/>
    </location>
</feature>
<dbReference type="InterPro" id="IPR001138">
    <property type="entry name" value="Zn2Cys6_DnaBD"/>
</dbReference>
<evidence type="ECO:0000313" key="10">
    <source>
        <dbReference type="Proteomes" id="UP000245910"/>
    </source>
</evidence>
<dbReference type="GO" id="GO:0003677">
    <property type="term" value="F:DNA binding"/>
    <property type="evidence" value="ECO:0007669"/>
    <property type="project" value="UniProtKB-KW"/>
</dbReference>
<keyword evidence="6" id="KW-0539">Nucleus</keyword>
<dbReference type="Pfam" id="PF00172">
    <property type="entry name" value="Zn_clus"/>
    <property type="match status" value="1"/>
</dbReference>
<feature type="region of interest" description="Disordered" evidence="7">
    <location>
        <begin position="64"/>
        <end position="135"/>
    </location>
</feature>
<dbReference type="GO" id="GO:0006351">
    <property type="term" value="P:DNA-templated transcription"/>
    <property type="evidence" value="ECO:0007669"/>
    <property type="project" value="InterPro"/>
</dbReference>
<keyword evidence="5" id="KW-0804">Transcription</keyword>
<reference evidence="10" key="1">
    <citation type="submission" date="2014-10" db="EMBL/GenBank/DDBJ databases">
        <authorList>
            <person name="King R."/>
        </authorList>
    </citation>
    <scope>NUCLEOTIDE SEQUENCE [LARGE SCALE GENOMIC DNA]</scope>
    <source>
        <strain evidence="10">A3/5</strain>
    </source>
</reference>
<evidence type="ECO:0000256" key="2">
    <source>
        <dbReference type="ARBA" id="ARBA00022833"/>
    </source>
</evidence>
<feature type="region of interest" description="Disordered" evidence="7">
    <location>
        <begin position="539"/>
        <end position="585"/>
    </location>
</feature>
<dbReference type="GO" id="GO:0000981">
    <property type="term" value="F:DNA-binding transcription factor activity, RNA polymerase II-specific"/>
    <property type="evidence" value="ECO:0007669"/>
    <property type="project" value="InterPro"/>
</dbReference>
<dbReference type="InterPro" id="IPR007219">
    <property type="entry name" value="XnlR_reg_dom"/>
</dbReference>
<evidence type="ECO:0000256" key="1">
    <source>
        <dbReference type="ARBA" id="ARBA00022723"/>
    </source>
</evidence>
<evidence type="ECO:0000256" key="3">
    <source>
        <dbReference type="ARBA" id="ARBA00023015"/>
    </source>
</evidence>
<keyword evidence="4" id="KW-0238">DNA-binding</keyword>
<evidence type="ECO:0000256" key="6">
    <source>
        <dbReference type="ARBA" id="ARBA00023242"/>
    </source>
</evidence>
<evidence type="ECO:0000256" key="4">
    <source>
        <dbReference type="ARBA" id="ARBA00023125"/>
    </source>
</evidence>
<name>A0A2L2TP64_9HYPO</name>
<keyword evidence="3" id="KW-0805">Transcription regulation</keyword>
<protein>
    <recommendedName>
        <fullName evidence="8">Zn(2)-C6 fungal-type domain-containing protein</fullName>
    </recommendedName>
</protein>
<evidence type="ECO:0000256" key="7">
    <source>
        <dbReference type="SAM" id="MobiDB-lite"/>
    </source>
</evidence>
<proteinExistence type="predicted"/>
<organism evidence="9 10">
    <name type="scientific">Fusarium venenatum</name>
    <dbReference type="NCBI Taxonomy" id="56646"/>
    <lineage>
        <taxon>Eukaryota</taxon>
        <taxon>Fungi</taxon>
        <taxon>Dikarya</taxon>
        <taxon>Ascomycota</taxon>
        <taxon>Pezizomycotina</taxon>
        <taxon>Sordariomycetes</taxon>
        <taxon>Hypocreomycetidae</taxon>
        <taxon>Hypocreales</taxon>
        <taxon>Nectriaceae</taxon>
        <taxon>Fusarium</taxon>
    </lineage>
</organism>
<dbReference type="SUPFAM" id="SSF57701">
    <property type="entry name" value="Zn2/Cys6 DNA-binding domain"/>
    <property type="match status" value="1"/>
</dbReference>
<dbReference type="Gene3D" id="4.10.240.10">
    <property type="entry name" value="Zn(2)-C6 fungal-type DNA-binding domain"/>
    <property type="match status" value="1"/>
</dbReference>
<dbReference type="SMART" id="SM00906">
    <property type="entry name" value="Fungal_trans"/>
    <property type="match status" value="1"/>
</dbReference>
<dbReference type="InterPro" id="IPR052073">
    <property type="entry name" value="Amide_Lactam_Regulators"/>
</dbReference>
<dbReference type="InterPro" id="IPR036864">
    <property type="entry name" value="Zn2-C6_fun-type_DNA-bd_sf"/>
</dbReference>
<dbReference type="Proteomes" id="UP000245910">
    <property type="component" value="Chromosome II"/>
</dbReference>
<feature type="compositionally biased region" description="Low complexity" evidence="7">
    <location>
        <begin position="79"/>
        <end position="91"/>
    </location>
</feature>
<dbReference type="EMBL" id="LN649230">
    <property type="protein sequence ID" value="CEI62460.1"/>
    <property type="molecule type" value="Genomic_DNA"/>
</dbReference>
<feature type="compositionally biased region" description="Polar residues" evidence="7">
    <location>
        <begin position="15"/>
        <end position="28"/>
    </location>
</feature>
<dbReference type="AlphaFoldDB" id="A0A2L2TP64"/>
<feature type="domain" description="Zn(2)-C6 fungal-type" evidence="8">
    <location>
        <begin position="30"/>
        <end position="62"/>
    </location>
</feature>
<keyword evidence="2" id="KW-0862">Zinc</keyword>
<keyword evidence="1" id="KW-0479">Metal-binding</keyword>
<dbReference type="CDD" id="cd12148">
    <property type="entry name" value="fungal_TF_MHR"/>
    <property type="match status" value="1"/>
</dbReference>
<evidence type="ECO:0000256" key="5">
    <source>
        <dbReference type="ARBA" id="ARBA00023163"/>
    </source>
</evidence>
<accession>A0A2L2TP64</accession>
<evidence type="ECO:0000313" key="9">
    <source>
        <dbReference type="EMBL" id="CEI62460.1"/>
    </source>
</evidence>
<dbReference type="GO" id="GO:0008270">
    <property type="term" value="F:zinc ion binding"/>
    <property type="evidence" value="ECO:0007669"/>
    <property type="project" value="InterPro"/>
</dbReference>